<keyword evidence="15 20" id="KW-0779">Telomere</keyword>
<name>A3LT76_PICST</name>
<keyword evidence="13 20" id="KW-0067">ATP-binding</keyword>
<dbReference type="GO" id="GO:0035556">
    <property type="term" value="P:intracellular signal transduction"/>
    <property type="evidence" value="ECO:0007669"/>
    <property type="project" value="UniProtKB-ARBA"/>
</dbReference>
<dbReference type="PROSITE" id="PS51190">
    <property type="entry name" value="FATC"/>
    <property type="match status" value="1"/>
</dbReference>
<dbReference type="InterPro" id="IPR044107">
    <property type="entry name" value="PIKKc_ATM"/>
</dbReference>
<evidence type="ECO:0000256" key="8">
    <source>
        <dbReference type="ARBA" id="ARBA00022527"/>
    </source>
</evidence>
<dbReference type="SMART" id="SM01342">
    <property type="entry name" value="TAN"/>
    <property type="match status" value="1"/>
</dbReference>
<evidence type="ECO:0000256" key="18">
    <source>
        <dbReference type="ARBA" id="ARBA00047899"/>
    </source>
</evidence>
<dbReference type="FunFam" id="3.30.1010.10:FF:000032">
    <property type="entry name" value="Serine/threonine-protein kinase TEL1"/>
    <property type="match status" value="1"/>
</dbReference>
<evidence type="ECO:0000256" key="6">
    <source>
        <dbReference type="ARBA" id="ARBA00014619"/>
    </source>
</evidence>
<keyword evidence="10 20" id="KW-0547">Nucleotide-binding</keyword>
<dbReference type="PROSITE" id="PS50290">
    <property type="entry name" value="PI3_4_KINASE_3"/>
    <property type="match status" value="1"/>
</dbReference>
<reference evidence="25 26" key="1">
    <citation type="journal article" date="2007" name="Nat. Biotechnol.">
        <title>Genome sequence of the lignocellulose-bioconverting and xylose-fermenting yeast Pichia stipitis.</title>
        <authorList>
            <person name="Jeffries T.W."/>
            <person name="Grigoriev I.V."/>
            <person name="Grimwood J."/>
            <person name="Laplaza J.M."/>
            <person name="Aerts A."/>
            <person name="Salamov A."/>
            <person name="Schmutz J."/>
            <person name="Lindquist E."/>
            <person name="Dehal P."/>
            <person name="Shapiro H."/>
            <person name="Jin Y.S."/>
            <person name="Passoth V."/>
            <person name="Richardson P.M."/>
        </authorList>
    </citation>
    <scope>NUCLEOTIDE SEQUENCE [LARGE SCALE GENOMIC DNA]</scope>
    <source>
        <strain evidence="26">ATCC 58785 / CBS 6054 / NBRC 10063 / NRRL Y-11545</strain>
    </source>
</reference>
<dbReference type="PANTHER" id="PTHR37079">
    <property type="entry name" value="SERINE/THREONINE-PROTEIN KINASE ATM"/>
    <property type="match status" value="1"/>
</dbReference>
<evidence type="ECO:0000256" key="1">
    <source>
        <dbReference type="ARBA" id="ARBA00004123"/>
    </source>
</evidence>
<evidence type="ECO:0000256" key="20">
    <source>
        <dbReference type="RuleBase" id="RU365027"/>
    </source>
</evidence>
<comment type="catalytic activity">
    <reaction evidence="18 20">
        <text>L-threonyl-[protein] + ATP = O-phospho-L-threonyl-[protein] + ADP + H(+)</text>
        <dbReference type="Rhea" id="RHEA:46608"/>
        <dbReference type="Rhea" id="RHEA-COMP:11060"/>
        <dbReference type="Rhea" id="RHEA-COMP:11605"/>
        <dbReference type="ChEBI" id="CHEBI:15378"/>
        <dbReference type="ChEBI" id="CHEBI:30013"/>
        <dbReference type="ChEBI" id="CHEBI:30616"/>
        <dbReference type="ChEBI" id="CHEBI:61977"/>
        <dbReference type="ChEBI" id="CHEBI:456216"/>
        <dbReference type="EC" id="2.7.11.1"/>
    </reaction>
</comment>
<dbReference type="eggNOG" id="KOG0892">
    <property type="taxonomic scope" value="Eukaryota"/>
</dbReference>
<dbReference type="Pfam" id="PF11640">
    <property type="entry name" value="TAN"/>
    <property type="match status" value="1"/>
</dbReference>
<keyword evidence="21" id="KW-0175">Coiled coil</keyword>
<gene>
    <name evidence="25" type="primary">TEL1</name>
    <name evidence="25" type="ORF">PICST_59212</name>
</gene>
<dbReference type="InterPro" id="IPR014009">
    <property type="entry name" value="PIK_FAT"/>
</dbReference>
<dbReference type="InParanoid" id="A3LT76"/>
<feature type="domain" description="FAT" evidence="23">
    <location>
        <begin position="1865"/>
        <end position="2456"/>
    </location>
</feature>
<accession>A3LT76</accession>
<dbReference type="OrthoDB" id="381190at2759"/>
<evidence type="ECO:0000256" key="4">
    <source>
        <dbReference type="ARBA" id="ARBA00011370"/>
    </source>
</evidence>
<protein>
    <recommendedName>
        <fullName evidence="6 20">Serine/threonine-protein kinase Tel1</fullName>
        <ecNumber evidence="5 20">2.7.11.1</ecNumber>
    </recommendedName>
</protein>
<dbReference type="PROSITE" id="PS51189">
    <property type="entry name" value="FAT"/>
    <property type="match status" value="1"/>
</dbReference>
<dbReference type="GO" id="GO:0106310">
    <property type="term" value="F:protein serine kinase activity"/>
    <property type="evidence" value="ECO:0007669"/>
    <property type="project" value="RHEA"/>
</dbReference>
<feature type="domain" description="PI3K/PI4K catalytic" evidence="22">
    <location>
        <begin position="2560"/>
        <end position="2871"/>
    </location>
</feature>
<dbReference type="OMA" id="IYMGWSP"/>
<comment type="subcellular location">
    <subcellularLocation>
        <location evidence="2 20">Chromosome</location>
        <location evidence="2 20">Telomere</location>
    </subcellularLocation>
    <subcellularLocation>
        <location evidence="1 20">Nucleus</location>
    </subcellularLocation>
</comment>
<evidence type="ECO:0000313" key="26">
    <source>
        <dbReference type="Proteomes" id="UP000002258"/>
    </source>
</evidence>
<dbReference type="InterPro" id="IPR038980">
    <property type="entry name" value="ATM_plant"/>
</dbReference>
<dbReference type="InterPro" id="IPR021668">
    <property type="entry name" value="TAN"/>
</dbReference>
<keyword evidence="7 20" id="KW-0158">Chromosome</keyword>
<dbReference type="CDD" id="cd05171">
    <property type="entry name" value="PIKKc_ATM"/>
    <property type="match status" value="1"/>
</dbReference>
<keyword evidence="11 20" id="KW-0227">DNA damage</keyword>
<dbReference type="GeneID" id="4838569"/>
<dbReference type="InterPro" id="IPR003152">
    <property type="entry name" value="FATC_dom"/>
</dbReference>
<dbReference type="GO" id="GO:0006281">
    <property type="term" value="P:DNA repair"/>
    <property type="evidence" value="ECO:0007669"/>
    <property type="project" value="InterPro"/>
</dbReference>
<evidence type="ECO:0000256" key="13">
    <source>
        <dbReference type="ARBA" id="ARBA00022840"/>
    </source>
</evidence>
<dbReference type="SMART" id="SM01343">
    <property type="entry name" value="FATC"/>
    <property type="match status" value="1"/>
</dbReference>
<comment type="function">
    <text evidence="17 20">Serine/threonine protein kinase which activates checkpoint signaling upon genotoxic stresses such as ionizing radiation (IR), ultraviolet light (UV), or DNA replication stalling, thereby acting as a DNA damage sensor. Recognizes the substrate consensus sequence [ST]-Q. Phosphorylates histone H2A to form H2AS128ph (gamma-H2A) at sites of DNA damage, involved in the regulation of DNA damage response mechanism. Required for the control of telomere length and genome stability.</text>
</comment>
<keyword evidence="14 20" id="KW-0156">Chromatin regulator</keyword>
<evidence type="ECO:0000256" key="3">
    <source>
        <dbReference type="ARBA" id="ARBA00010769"/>
    </source>
</evidence>
<dbReference type="Pfam" id="PF02260">
    <property type="entry name" value="FATC"/>
    <property type="match status" value="1"/>
</dbReference>
<feature type="domain" description="FATC" evidence="24">
    <location>
        <begin position="2872"/>
        <end position="2904"/>
    </location>
</feature>
<evidence type="ECO:0000256" key="17">
    <source>
        <dbReference type="ARBA" id="ARBA00025079"/>
    </source>
</evidence>
<dbReference type="Proteomes" id="UP000002258">
    <property type="component" value="Chromosome 4"/>
</dbReference>
<dbReference type="GO" id="GO:0005634">
    <property type="term" value="C:nucleus"/>
    <property type="evidence" value="ECO:0007669"/>
    <property type="project" value="UniProtKB-SubCell"/>
</dbReference>
<dbReference type="KEGG" id="pic:PICST_59212"/>
<evidence type="ECO:0000256" key="16">
    <source>
        <dbReference type="ARBA" id="ARBA00023242"/>
    </source>
</evidence>
<dbReference type="PROSITE" id="PS00916">
    <property type="entry name" value="PI3_4_KINASE_2"/>
    <property type="match status" value="1"/>
</dbReference>
<keyword evidence="8 20" id="KW-0723">Serine/threonine-protein kinase</keyword>
<keyword evidence="16 20" id="KW-0539">Nucleus</keyword>
<comment type="subunit">
    <text evidence="4">Associates with DNA double-strand breaks.</text>
</comment>
<dbReference type="GO" id="GO:0004674">
    <property type="term" value="F:protein serine/threonine kinase activity"/>
    <property type="evidence" value="ECO:0007669"/>
    <property type="project" value="UniProtKB-KW"/>
</dbReference>
<feature type="coiled-coil region" evidence="21">
    <location>
        <begin position="2288"/>
        <end position="2353"/>
    </location>
</feature>
<dbReference type="EC" id="2.7.11.1" evidence="5 20"/>
<dbReference type="EMBL" id="CP000498">
    <property type="protein sequence ID" value="ABN66358.2"/>
    <property type="molecule type" value="Genomic_DNA"/>
</dbReference>
<dbReference type="GO" id="GO:0005524">
    <property type="term" value="F:ATP binding"/>
    <property type="evidence" value="ECO:0007669"/>
    <property type="project" value="UniProtKB-KW"/>
</dbReference>
<comment type="catalytic activity">
    <reaction evidence="19">
        <text>L-seryl-[protein] + ATP = O-phospho-L-seryl-[protein] + ADP + H(+)</text>
        <dbReference type="Rhea" id="RHEA:17989"/>
        <dbReference type="Rhea" id="RHEA-COMP:9863"/>
        <dbReference type="Rhea" id="RHEA-COMP:11604"/>
        <dbReference type="ChEBI" id="CHEBI:15378"/>
        <dbReference type="ChEBI" id="CHEBI:29999"/>
        <dbReference type="ChEBI" id="CHEBI:30616"/>
        <dbReference type="ChEBI" id="CHEBI:83421"/>
        <dbReference type="ChEBI" id="CHEBI:456216"/>
        <dbReference type="EC" id="2.7.11.1"/>
    </reaction>
</comment>
<dbReference type="FunCoup" id="A3LT76">
    <property type="interactions" value="95"/>
</dbReference>
<evidence type="ECO:0000256" key="12">
    <source>
        <dbReference type="ARBA" id="ARBA00022777"/>
    </source>
</evidence>
<evidence type="ECO:0000256" key="21">
    <source>
        <dbReference type="SAM" id="Coils"/>
    </source>
</evidence>
<evidence type="ECO:0000256" key="14">
    <source>
        <dbReference type="ARBA" id="ARBA00022853"/>
    </source>
</evidence>
<dbReference type="HOGENOM" id="CLU_000178_8_1_1"/>
<evidence type="ECO:0000256" key="9">
    <source>
        <dbReference type="ARBA" id="ARBA00022679"/>
    </source>
</evidence>
<dbReference type="Gene3D" id="3.30.1010.10">
    <property type="entry name" value="Phosphatidylinositol 3-kinase Catalytic Subunit, Chain A, domain 4"/>
    <property type="match status" value="1"/>
</dbReference>
<dbReference type="RefSeq" id="XP_001384387.2">
    <property type="nucleotide sequence ID" value="XM_001384350.1"/>
</dbReference>
<dbReference type="GO" id="GO:0006325">
    <property type="term" value="P:chromatin organization"/>
    <property type="evidence" value="ECO:0007669"/>
    <property type="project" value="UniProtKB-KW"/>
</dbReference>
<dbReference type="InterPro" id="IPR018936">
    <property type="entry name" value="PI3/4_kinase_CS"/>
</dbReference>
<evidence type="ECO:0000259" key="23">
    <source>
        <dbReference type="PROSITE" id="PS51189"/>
    </source>
</evidence>
<dbReference type="STRING" id="322104.A3LT76"/>
<keyword evidence="26" id="KW-1185">Reference proteome</keyword>
<evidence type="ECO:0000256" key="15">
    <source>
        <dbReference type="ARBA" id="ARBA00022895"/>
    </source>
</evidence>
<evidence type="ECO:0000256" key="5">
    <source>
        <dbReference type="ARBA" id="ARBA00012513"/>
    </source>
</evidence>
<evidence type="ECO:0000256" key="19">
    <source>
        <dbReference type="ARBA" id="ARBA00048679"/>
    </source>
</evidence>
<dbReference type="SUPFAM" id="SSF56112">
    <property type="entry name" value="Protein kinase-like (PK-like)"/>
    <property type="match status" value="1"/>
</dbReference>
<evidence type="ECO:0000256" key="7">
    <source>
        <dbReference type="ARBA" id="ARBA00022454"/>
    </source>
</evidence>
<dbReference type="Gene3D" id="1.10.1070.11">
    <property type="entry name" value="Phosphatidylinositol 3-/4-kinase, catalytic domain"/>
    <property type="match status" value="1"/>
</dbReference>
<keyword evidence="12 20" id="KW-0418">Kinase</keyword>
<dbReference type="GO" id="GO:0000781">
    <property type="term" value="C:chromosome, telomeric region"/>
    <property type="evidence" value="ECO:0007669"/>
    <property type="project" value="UniProtKB-SubCell"/>
</dbReference>
<evidence type="ECO:0000256" key="10">
    <source>
        <dbReference type="ARBA" id="ARBA00022741"/>
    </source>
</evidence>
<dbReference type="InterPro" id="IPR036940">
    <property type="entry name" value="PI3/4_kinase_cat_sf"/>
</dbReference>
<dbReference type="InterPro" id="IPR011009">
    <property type="entry name" value="Kinase-like_dom_sf"/>
</dbReference>
<dbReference type="PANTHER" id="PTHR37079:SF4">
    <property type="entry name" value="SERINE_THREONINE-PROTEIN KINASE ATM"/>
    <property type="match status" value="1"/>
</dbReference>
<dbReference type="InterPro" id="IPR000403">
    <property type="entry name" value="PI3/4_kinase_cat_dom"/>
</dbReference>
<keyword evidence="9 20" id="KW-0808">Transferase</keyword>
<evidence type="ECO:0000256" key="2">
    <source>
        <dbReference type="ARBA" id="ARBA00004574"/>
    </source>
</evidence>
<proteinExistence type="inferred from homology"/>
<dbReference type="SMART" id="SM00146">
    <property type="entry name" value="PI3Kc"/>
    <property type="match status" value="1"/>
</dbReference>
<organism evidence="25 26">
    <name type="scientific">Scheffersomyces stipitis (strain ATCC 58785 / CBS 6054 / NBRC 10063 / NRRL Y-11545)</name>
    <name type="common">Yeast</name>
    <name type="synonym">Pichia stipitis</name>
    <dbReference type="NCBI Taxonomy" id="322104"/>
    <lineage>
        <taxon>Eukaryota</taxon>
        <taxon>Fungi</taxon>
        <taxon>Dikarya</taxon>
        <taxon>Ascomycota</taxon>
        <taxon>Saccharomycotina</taxon>
        <taxon>Pichiomycetes</taxon>
        <taxon>Debaryomycetaceae</taxon>
        <taxon>Scheffersomyces</taxon>
    </lineage>
</organism>
<evidence type="ECO:0000313" key="25">
    <source>
        <dbReference type="EMBL" id="ABN66358.2"/>
    </source>
</evidence>
<evidence type="ECO:0000256" key="11">
    <source>
        <dbReference type="ARBA" id="ARBA00022763"/>
    </source>
</evidence>
<sequence length="2904" mass="332182">MSTLDINRVVSSLQSSKIKDRNDALTLLEDMTSAKFRLNSKQFRILIRGIFDLIKKEAKIYYNNKLAPVSLRLSRASSAVRIICERAINDMSLQLKFRGYYDLVEGIIANFAADNQQLEPCSYDFLRILSTVISKNYFKEHLNRDEWKSIFNFVTHLIADILSDMQGIQGISNHGKLLQESFSALANLLQCDTHMSISYMHLLDHTIYFRLSSLLEKAAKTLKESVLAITIFKIINKLIIVLATEDFRFVNRLIRLGTNIMSRFYSTQLDKLMNEFLVFLNLSATHNYIDLSKLPKLTDDNGTMIKESDEDEDDISIRSFVSETRDEPKRLLPFSGKVSADSNEYLVHSIGNLIISLISRLSMSDFHLDVGCIGILHTETLRRDWFNLNSIYLKSQDHKPWLLCLGLTKLLHSYFCLKQTVAKTSNMLVLSTILQQQPKKRQKWDTVGIALSNSRNLLEFCNTLIGERQDIREQQVGLQILTFYLEAFDLDNEFESEDADSSETPDGTFQSIDKSINDTTFDFTLGESNDNGSFRASIIMKNILYLFKYSELSFWPLLASNGLIKIKSLNWHSRHHHYSQLLLNIALPLVKNEELFKYSCNLIFTLVCNSNDLTKKLDESLTSQIDSIIDMVEIVGPFSISTESFLFWYSIAKIVRANNSAKKFILGERIQDWLLLKWSHFFDVKRNDLQSECQGLAEFIMWISGESVSVRESKYLPDSYNGSLYEACSFSNYSEDLNEFIALKKPPISSSLSFVIDGISRNNNIEQLMSRILGTVHGFSTSTLLFEWYFVSQGIYSPLRGMPRFDSVASLFEEQSCEILKTIAVRRMTIEELTHFLSLYNQIDLDHIFSNRSGYLRSEMKKKFAIVFPFDRLLKTFSEQIVSQFGEEVVVQESRSVFDEEFSDVNRSSPVPSLGSSAQEYCGFQLDYEKVPCIEVLKFIFVTHKYIEKDVGVTFTVVCTYFDDLPPNQLVYAFHALVKEFETNSFDILSVPLDLLGRLVRIFGEKILVDQNYERSELTLTTISQFLKIVLPIVIKATDENFKKDYYDMCMWLIQCGTKDLILTEVAMTSFCEFIIRFVDLNDETFMTTNQLTSIFLLKFSNCSNSNKIDLVPHLVMLLKSSTSLSQANLYSELFMNFSTPEESIETCATYAMFFSSLTLSSSQVMLSSLFNLLECSRFKFFVPYLEHGLKMICEFIGIEKPRVLFKAYKLELLLCWWKFDSLHQFPYFLFGYPDQEKFYLENHKELVSITISTKQDQERSYESLWLTLSKLRNTDVATLVSESLPLIISIAYTREGIRNAVFNVVLSYLKDSFKQEFIDKHILIVSEIISHTDLTREDLLIDKYNSNKVASTLISKNSKVLNFPGVIMVPLNSSLELMQKISEKYGSKKDSFWEPRQIYFIFRRVSLLLLHQSLSNEQKIVVIRKLKLICILGSEHIHNVQIMSLIVDTLNPFVCVPDLFPEICRFYLLLKVDNFHTYGDNSTLLIVIRMVAVMLNSQNLPLVDRELSSQLMSYARRIGEKRTIRPILMAAIGQLKRDAASFKNTLSTLTVETYLNDTKEMSIFTDATFKYILILISLTFETIDEYNDSGKLQNVAKILMQCNSGQFALQTNKFNIWSAKYLSSYYLHGGWNKSGYAFPSNEYRGIPSAAFQSEVNSLNPLVKEVIAHSLSDDFEVAACAESILGVLMYKYERSKSEISKFLDFDDIYRQLEGHITPLDFHACILLNDEYELDFLGDTLSYVINNLDSLISTSSFGIWSTRLFLAINQELASSTSIAPLISTFAAKVNSFSAKQLPNLICFYLLTKGKVAIKNIRMLLSQFSSIRTKDTMCISFFLDVVLYLRMGAQMGLGQFVDVTRDLDVVSFSEMAASINRYKTSMMLLEACFYEDPKRSILVSNTLTRKVYESIDDEDLIFGLKEEPSLDFVLSMVNRNSSSMEQLAFSSAIFDSSIALSFGSRPTNILQSMNSSGMLGVSRILSNSTSLFQLQDQVYDWGWKLNSWDIPIPKDAITEQEIVYKVLKQVHDYPYRSLEVCQETLVDVLLKKDRLINDSLSSKDYRLNTMVWMKSLATISSIESLFTKDVKDLNEIVFGFDKETDWFEKSDSSLSESIILARRIAFQILADYPVEARNISQENAWLGVLNYLVRYNKLTSSSKEVQKMINAMICADSVAKTKLQEVKGIKELVEFVSACTLWSNGQTSIPVAMISTESMNKGIDSPLTNYNHSETYLKALTVRWLSESRQAAPDFIMEEYVRPISEKALELSDGSEQRKIFQMLAKYCENQYKSRNLNEEISKLEKQVMEKKVEIEELKAHYGRTSVPAEEKKSVQRFYSKLKNQLSSEVSDLERAKRSREDFSERAIQYYLESIGWDNQEPLDKFLALWLELSFKDELNDKLRLQILGIPSYLLVNLSTQLISRLANESTEFQRTLSEIVHKICTAHPYHTLYQLFSLMNEKLTSDSKDAIMGSKRAAARKIWNRLLSADTIFVSQTLKPIESFCLEASILSAHKVSRGKSLHLEKLDIGNYWLHGLSRIPPPTKDLAVDQNSNYRDVPVLAKIDEKVSIAASGLSLPKIATFTLSDGTTHRMLLKHGTDDLRQDSIMEQVFEKVNQIFIKDKDAAKRNLTIRTYKAVPLGPTAGIIEFVANSIALIDIIKPYHLKYDKIKLEKARELMKECQSGEKLERQRVFRHITDKIKPVLHHFFMDTFLTPDVWFDSRIAYTRGIATTSIVGHILGLGDRHCNNILLDKSTGEPIHIDLGVAFDQGTRLPIPETVPFRLTRDIVDGFGSTGVEGVFKRSCEHTFRVLQENKENILSILEVLRWDPLYSWSISPIRKKKLQEEGGGVTSVKLQEDGSEAGRAVLGVANKLAVGGLSVEATVRELVQEASSPDNLALIYFGWCPFY</sequence>
<dbReference type="PROSITE" id="PS00915">
    <property type="entry name" value="PI3_4_KINASE_1"/>
    <property type="match status" value="1"/>
</dbReference>
<evidence type="ECO:0000259" key="24">
    <source>
        <dbReference type="PROSITE" id="PS51190"/>
    </source>
</evidence>
<evidence type="ECO:0000259" key="22">
    <source>
        <dbReference type="PROSITE" id="PS50290"/>
    </source>
</evidence>
<dbReference type="Pfam" id="PF00454">
    <property type="entry name" value="PI3_PI4_kinase"/>
    <property type="match status" value="1"/>
</dbReference>
<comment type="similarity">
    <text evidence="3 20">Belongs to the PI3/PI4-kinase family. ATM subfamily.</text>
</comment>